<organism evidence="3 4">
    <name type="scientific">Nocardia jiangsuensis</name>
    <dbReference type="NCBI Taxonomy" id="1691563"/>
    <lineage>
        <taxon>Bacteria</taxon>
        <taxon>Bacillati</taxon>
        <taxon>Actinomycetota</taxon>
        <taxon>Actinomycetes</taxon>
        <taxon>Mycobacteriales</taxon>
        <taxon>Nocardiaceae</taxon>
        <taxon>Nocardia</taxon>
    </lineage>
</organism>
<evidence type="ECO:0000256" key="2">
    <source>
        <dbReference type="SAM" id="MobiDB-lite"/>
    </source>
</evidence>
<dbReference type="Gene3D" id="1.10.287.1060">
    <property type="entry name" value="ESAT-6-like"/>
    <property type="match status" value="1"/>
</dbReference>
<dbReference type="Proteomes" id="UP001595696">
    <property type="component" value="Unassembled WGS sequence"/>
</dbReference>
<comment type="caution">
    <text evidence="3">The sequence shown here is derived from an EMBL/GenBank/DDBJ whole genome shotgun (WGS) entry which is preliminary data.</text>
</comment>
<dbReference type="SUPFAM" id="SSF140453">
    <property type="entry name" value="EsxAB dimer-like"/>
    <property type="match status" value="1"/>
</dbReference>
<dbReference type="InterPro" id="IPR010310">
    <property type="entry name" value="T7SS_ESAT-6-like"/>
</dbReference>
<comment type="similarity">
    <text evidence="1">Belongs to the WXG100 family.</text>
</comment>
<keyword evidence="4" id="KW-1185">Reference proteome</keyword>
<evidence type="ECO:0000313" key="3">
    <source>
        <dbReference type="EMBL" id="MFC3964568.1"/>
    </source>
</evidence>
<protein>
    <recommendedName>
        <fullName evidence="1">ESAT-6-like protein</fullName>
    </recommendedName>
</protein>
<dbReference type="NCBIfam" id="TIGR03930">
    <property type="entry name" value="WXG100_ESAT6"/>
    <property type="match status" value="1"/>
</dbReference>
<evidence type="ECO:0000256" key="1">
    <source>
        <dbReference type="RuleBase" id="RU362001"/>
    </source>
</evidence>
<gene>
    <name evidence="3" type="ORF">ACFO0B_21505</name>
</gene>
<evidence type="ECO:0000313" key="4">
    <source>
        <dbReference type="Proteomes" id="UP001595696"/>
    </source>
</evidence>
<dbReference type="EMBL" id="JBHSAX010000017">
    <property type="protein sequence ID" value="MFC3964568.1"/>
    <property type="molecule type" value="Genomic_DNA"/>
</dbReference>
<feature type="region of interest" description="Disordered" evidence="2">
    <location>
        <begin position="78"/>
        <end position="98"/>
    </location>
</feature>
<dbReference type="InterPro" id="IPR036689">
    <property type="entry name" value="ESAT-6-like_sf"/>
</dbReference>
<dbReference type="Pfam" id="PF06013">
    <property type="entry name" value="WXG100"/>
    <property type="match status" value="1"/>
</dbReference>
<dbReference type="RefSeq" id="WP_378614322.1">
    <property type="nucleotide sequence ID" value="NZ_JBHSAX010000017.1"/>
</dbReference>
<sequence length="98" mass="10548">MSVQSEHEVAEAAKTAMADAVTAIRTTLNTITEDVEAARRGWQGDANAAFVTAATEWESEGTRLNRVLDELQEAVGSGTQQYRTMDSDNEAGFGGLRL</sequence>
<proteinExistence type="inferred from homology"/>
<accession>A0ABV8DX94</accession>
<name>A0ABV8DX94_9NOCA</name>
<reference evidence="4" key="1">
    <citation type="journal article" date="2019" name="Int. J. Syst. Evol. Microbiol.">
        <title>The Global Catalogue of Microorganisms (GCM) 10K type strain sequencing project: providing services to taxonomists for standard genome sequencing and annotation.</title>
        <authorList>
            <consortium name="The Broad Institute Genomics Platform"/>
            <consortium name="The Broad Institute Genome Sequencing Center for Infectious Disease"/>
            <person name="Wu L."/>
            <person name="Ma J."/>
        </authorList>
    </citation>
    <scope>NUCLEOTIDE SEQUENCE [LARGE SCALE GENOMIC DNA]</scope>
    <source>
        <strain evidence="4">CGMCC 4.7330</strain>
    </source>
</reference>